<dbReference type="PANTHER" id="PTHR42646:SF2">
    <property type="entry name" value="5'-3' EXONUCLEASE FAMILY PROTEIN"/>
    <property type="match status" value="1"/>
</dbReference>
<dbReference type="GO" id="GO:0033567">
    <property type="term" value="P:DNA replication, Okazaki fragment processing"/>
    <property type="evidence" value="ECO:0007669"/>
    <property type="project" value="InterPro"/>
</dbReference>
<dbReference type="Gene3D" id="1.10.150.20">
    <property type="entry name" value="5' to 3' exonuclease, C-terminal subdomain"/>
    <property type="match status" value="1"/>
</dbReference>
<dbReference type="SUPFAM" id="SSF88723">
    <property type="entry name" value="PIN domain-like"/>
    <property type="match status" value="1"/>
</dbReference>
<dbReference type="GO" id="GO:0017108">
    <property type="term" value="F:5'-flap endonuclease activity"/>
    <property type="evidence" value="ECO:0007669"/>
    <property type="project" value="InterPro"/>
</dbReference>
<evidence type="ECO:0000256" key="3">
    <source>
        <dbReference type="ARBA" id="ARBA00023125"/>
    </source>
</evidence>
<evidence type="ECO:0000256" key="2">
    <source>
        <dbReference type="ARBA" id="ARBA00022801"/>
    </source>
</evidence>
<evidence type="ECO:0000256" key="1">
    <source>
        <dbReference type="ARBA" id="ARBA00022722"/>
    </source>
</evidence>
<dbReference type="PANTHER" id="PTHR42646">
    <property type="entry name" value="FLAP ENDONUCLEASE XNI"/>
    <property type="match status" value="1"/>
</dbReference>
<dbReference type="AlphaFoldDB" id="A0A6M3LV35"/>
<proteinExistence type="predicted"/>
<dbReference type="EMBL" id="MT143814">
    <property type="protein sequence ID" value="QJB02908.1"/>
    <property type="molecule type" value="Genomic_DNA"/>
</dbReference>
<sequence>MNEILIIVDCNYLGFVNKYALSEGLTYRGGRTEIVFGFFRQILEIAKRFETTHFAFCWDSKESLRKKIFPDYKANRHKEDRSEEEKSSDIEVFKQFDEIRLIGLKLFGFENIFHKEGYEGDDLMASIVKMRQGINIVISTDNDLFQLLDFCSLYNLSKKEMTTKKIFTCNYSIEPDQWVEVKALAGCKSDYVPGIPGVGEKTAIKYLKGELKSSRTLEKIQSSDSIIKRNRTLVSLPLEGLEVLPLRKAKKNWTVDQFISFCKHYGFQSFLREKTKKEWIKTFHMS</sequence>
<reference evidence="5" key="1">
    <citation type="submission" date="2020-03" db="EMBL/GenBank/DDBJ databases">
        <title>The deep terrestrial virosphere.</title>
        <authorList>
            <person name="Holmfeldt K."/>
            <person name="Nilsson E."/>
            <person name="Simone D."/>
            <person name="Lopez-Fernandez M."/>
            <person name="Wu X."/>
            <person name="de Brujin I."/>
            <person name="Lundin D."/>
            <person name="Andersson A."/>
            <person name="Bertilsson S."/>
            <person name="Dopson M."/>
        </authorList>
    </citation>
    <scope>NUCLEOTIDE SEQUENCE</scope>
    <source>
        <strain evidence="5">MM171A01198</strain>
        <strain evidence="6">MM171B01004</strain>
    </source>
</reference>
<gene>
    <name evidence="5" type="ORF">MM171A01198_0006</name>
    <name evidence="6" type="ORF">MM171B01004_0007</name>
</gene>
<dbReference type="Pfam" id="PF01367">
    <property type="entry name" value="5_3_exonuc"/>
    <property type="match status" value="1"/>
</dbReference>
<dbReference type="InterPro" id="IPR036279">
    <property type="entry name" value="5-3_exonuclease_C_sf"/>
</dbReference>
<dbReference type="EMBL" id="MT143641">
    <property type="protein sequence ID" value="QJA99296.1"/>
    <property type="molecule type" value="Genomic_DNA"/>
</dbReference>
<keyword evidence="2" id="KW-0378">Hydrolase</keyword>
<evidence type="ECO:0000313" key="6">
    <source>
        <dbReference type="EMBL" id="QJB02908.1"/>
    </source>
</evidence>
<dbReference type="Gene3D" id="3.40.50.1010">
    <property type="entry name" value="5'-nuclease"/>
    <property type="match status" value="1"/>
</dbReference>
<feature type="domain" description="5'-3' exonuclease" evidence="4">
    <location>
        <begin position="1"/>
        <end position="247"/>
    </location>
</feature>
<organism evidence="5">
    <name type="scientific">viral metagenome</name>
    <dbReference type="NCBI Taxonomy" id="1070528"/>
    <lineage>
        <taxon>unclassified sequences</taxon>
        <taxon>metagenomes</taxon>
        <taxon>organismal metagenomes</taxon>
    </lineage>
</organism>
<keyword evidence="1" id="KW-0540">Nuclease</keyword>
<dbReference type="InterPro" id="IPR038969">
    <property type="entry name" value="FEN"/>
</dbReference>
<protein>
    <submittedName>
        <fullName evidence="5">Putative exonuclease</fullName>
    </submittedName>
</protein>
<dbReference type="GO" id="GO:0003677">
    <property type="term" value="F:DNA binding"/>
    <property type="evidence" value="ECO:0007669"/>
    <property type="project" value="UniProtKB-KW"/>
</dbReference>
<dbReference type="SMART" id="SM00475">
    <property type="entry name" value="53EXOc"/>
    <property type="match status" value="1"/>
</dbReference>
<dbReference type="CDD" id="cd09898">
    <property type="entry name" value="H3TH_53EXO"/>
    <property type="match status" value="1"/>
</dbReference>
<dbReference type="SMART" id="SM00279">
    <property type="entry name" value="HhH2"/>
    <property type="match status" value="1"/>
</dbReference>
<dbReference type="SUPFAM" id="SSF47807">
    <property type="entry name" value="5' to 3' exonuclease, C-terminal subdomain"/>
    <property type="match status" value="1"/>
</dbReference>
<dbReference type="InterPro" id="IPR020045">
    <property type="entry name" value="DNA_polI_H3TH"/>
</dbReference>
<keyword evidence="5" id="KW-0269">Exonuclease</keyword>
<evidence type="ECO:0000313" key="5">
    <source>
        <dbReference type="EMBL" id="QJA99296.1"/>
    </source>
</evidence>
<dbReference type="InterPro" id="IPR002421">
    <property type="entry name" value="5-3_exonuclease"/>
</dbReference>
<accession>A0A6M3LV35</accession>
<dbReference type="InterPro" id="IPR020046">
    <property type="entry name" value="5-3_exonucl_a-hlix_arch_N"/>
</dbReference>
<evidence type="ECO:0000259" key="4">
    <source>
        <dbReference type="SMART" id="SM00475"/>
    </source>
</evidence>
<dbReference type="GO" id="GO:0008409">
    <property type="term" value="F:5'-3' exonuclease activity"/>
    <property type="evidence" value="ECO:0007669"/>
    <property type="project" value="InterPro"/>
</dbReference>
<name>A0A6M3LV35_9ZZZZ</name>
<keyword evidence="3" id="KW-0238">DNA-binding</keyword>
<dbReference type="CDD" id="cd09859">
    <property type="entry name" value="PIN_53EXO"/>
    <property type="match status" value="1"/>
</dbReference>
<dbReference type="Pfam" id="PF02739">
    <property type="entry name" value="5_3_exonuc_N"/>
    <property type="match status" value="1"/>
</dbReference>
<dbReference type="InterPro" id="IPR029060">
    <property type="entry name" value="PIN-like_dom_sf"/>
</dbReference>
<dbReference type="InterPro" id="IPR008918">
    <property type="entry name" value="HhH2"/>
</dbReference>